<dbReference type="CDD" id="cd07377">
    <property type="entry name" value="WHTH_GntR"/>
    <property type="match status" value="1"/>
</dbReference>
<evidence type="ECO:0000256" key="1">
    <source>
        <dbReference type="ARBA" id="ARBA00023015"/>
    </source>
</evidence>
<dbReference type="Gene3D" id="1.10.10.10">
    <property type="entry name" value="Winged helix-like DNA-binding domain superfamily/Winged helix DNA-binding domain"/>
    <property type="match status" value="1"/>
</dbReference>
<evidence type="ECO:0000313" key="6">
    <source>
        <dbReference type="Proteomes" id="UP000472380"/>
    </source>
</evidence>
<dbReference type="PROSITE" id="PS50949">
    <property type="entry name" value="HTH_GNTR"/>
    <property type="match status" value="1"/>
</dbReference>
<proteinExistence type="predicted"/>
<name>A0A6L8Q3X1_9ACTN</name>
<dbReference type="AlphaFoldDB" id="A0A6L8Q3X1"/>
<keyword evidence="1" id="KW-0805">Transcription regulation</keyword>
<dbReference type="SMART" id="SM00345">
    <property type="entry name" value="HTH_GNTR"/>
    <property type="match status" value="1"/>
</dbReference>
<dbReference type="InterPro" id="IPR036390">
    <property type="entry name" value="WH_DNA-bd_sf"/>
</dbReference>
<dbReference type="InterPro" id="IPR000524">
    <property type="entry name" value="Tscrpt_reg_HTH_GntR"/>
</dbReference>
<dbReference type="Pfam" id="PF00392">
    <property type="entry name" value="GntR"/>
    <property type="match status" value="1"/>
</dbReference>
<keyword evidence="3" id="KW-0804">Transcription</keyword>
<dbReference type="SUPFAM" id="SSF46785">
    <property type="entry name" value="Winged helix' DNA-binding domain"/>
    <property type="match status" value="1"/>
</dbReference>
<sequence>MFPFEVDPTSDLPLWVQLRNRIAYLINDGTLAPGDKLPTVRGLASEISINYNTVNKAYLSLVSDGYLESTRGRGVFVTDLGAKMGAEGEGEADAVLDECIASCRELGMGLDDIERAMSRKIKRLKYDEARERGEVSARIIDFEKPAVRAEKGAWQLASPAPVCVSDCAE</sequence>
<dbReference type="PANTHER" id="PTHR38445">
    <property type="entry name" value="HTH-TYPE TRANSCRIPTIONAL REPRESSOR YTRA"/>
    <property type="match status" value="1"/>
</dbReference>
<dbReference type="Proteomes" id="UP000472380">
    <property type="component" value="Unassembled WGS sequence"/>
</dbReference>
<comment type="caution">
    <text evidence="5">The sequence shown here is derived from an EMBL/GenBank/DDBJ whole genome shotgun (WGS) entry which is preliminary data.</text>
</comment>
<dbReference type="GO" id="GO:0003677">
    <property type="term" value="F:DNA binding"/>
    <property type="evidence" value="ECO:0007669"/>
    <property type="project" value="UniProtKB-KW"/>
</dbReference>
<accession>A0A6L8Q3X1</accession>
<dbReference type="EMBL" id="VJNE01000008">
    <property type="protein sequence ID" value="MZG27987.1"/>
    <property type="molecule type" value="Genomic_DNA"/>
</dbReference>
<dbReference type="PANTHER" id="PTHR38445:SF9">
    <property type="entry name" value="HTH-TYPE TRANSCRIPTIONAL REPRESSOR YTRA"/>
    <property type="match status" value="1"/>
</dbReference>
<evidence type="ECO:0000313" key="5">
    <source>
        <dbReference type="EMBL" id="MZG27987.1"/>
    </source>
</evidence>
<evidence type="ECO:0000256" key="2">
    <source>
        <dbReference type="ARBA" id="ARBA00023125"/>
    </source>
</evidence>
<evidence type="ECO:0000259" key="4">
    <source>
        <dbReference type="PROSITE" id="PS50949"/>
    </source>
</evidence>
<organism evidence="5 6">
    <name type="scientific">Adlercreutzia equolifaciens</name>
    <dbReference type="NCBI Taxonomy" id="446660"/>
    <lineage>
        <taxon>Bacteria</taxon>
        <taxon>Bacillati</taxon>
        <taxon>Actinomycetota</taxon>
        <taxon>Coriobacteriia</taxon>
        <taxon>Eggerthellales</taxon>
        <taxon>Eggerthellaceae</taxon>
        <taxon>Adlercreutzia</taxon>
    </lineage>
</organism>
<reference evidence="5 6" key="1">
    <citation type="submission" date="2019-07" db="EMBL/GenBank/DDBJ databases">
        <title>Draft genome sequence of Adlercreutzia equolifaciens IPLA 37004, a human intestinal strain that does not produces equol from daidzein.</title>
        <authorList>
            <person name="Vazquez L."/>
            <person name="Florez A.B."/>
            <person name="Mayo B."/>
        </authorList>
    </citation>
    <scope>NUCLEOTIDE SEQUENCE [LARGE SCALE GENOMIC DNA]</scope>
    <source>
        <strain evidence="5 6">IPLA 37004</strain>
    </source>
</reference>
<evidence type="ECO:0000256" key="3">
    <source>
        <dbReference type="ARBA" id="ARBA00023163"/>
    </source>
</evidence>
<gene>
    <name evidence="5" type="ORF">FM068_05215</name>
</gene>
<keyword evidence="2" id="KW-0238">DNA-binding</keyword>
<dbReference type="InterPro" id="IPR036388">
    <property type="entry name" value="WH-like_DNA-bd_sf"/>
</dbReference>
<protein>
    <submittedName>
        <fullName evidence="5">GntR family transcriptional regulator</fullName>
    </submittedName>
</protein>
<dbReference type="GO" id="GO:0003700">
    <property type="term" value="F:DNA-binding transcription factor activity"/>
    <property type="evidence" value="ECO:0007669"/>
    <property type="project" value="InterPro"/>
</dbReference>
<feature type="domain" description="HTH gntR-type" evidence="4">
    <location>
        <begin position="12"/>
        <end position="80"/>
    </location>
</feature>
<dbReference type="RefSeq" id="WP_161127749.1">
    <property type="nucleotide sequence ID" value="NZ_DBGAVV010000041.1"/>
</dbReference>